<evidence type="ECO:0000313" key="2">
    <source>
        <dbReference type="Proteomes" id="UP001359559"/>
    </source>
</evidence>
<proteinExistence type="predicted"/>
<dbReference type="PANTHER" id="PTHR11014">
    <property type="entry name" value="PEPTIDASE M20 FAMILY MEMBER"/>
    <property type="match status" value="1"/>
</dbReference>
<dbReference type="SUPFAM" id="SSF53187">
    <property type="entry name" value="Zn-dependent exopeptidases"/>
    <property type="match status" value="1"/>
</dbReference>
<accession>A0AAN9J8H4</accession>
<dbReference type="Pfam" id="PF01546">
    <property type="entry name" value="Peptidase_M20"/>
    <property type="match status" value="1"/>
</dbReference>
<reference evidence="1 2" key="1">
    <citation type="submission" date="2024-01" db="EMBL/GenBank/DDBJ databases">
        <title>The genomes of 5 underutilized Papilionoideae crops provide insights into root nodulation and disease resistance.</title>
        <authorList>
            <person name="Yuan L."/>
        </authorList>
    </citation>
    <scope>NUCLEOTIDE SEQUENCE [LARGE SCALE GENOMIC DNA]</scope>
    <source>
        <strain evidence="1">LY-2023</strain>
        <tissue evidence="1">Leaf</tissue>
    </source>
</reference>
<comment type="caution">
    <text evidence="1">The sequence shown here is derived from an EMBL/GenBank/DDBJ whole genome shotgun (WGS) entry which is preliminary data.</text>
</comment>
<keyword evidence="2" id="KW-1185">Reference proteome</keyword>
<dbReference type="EMBL" id="JAYKXN010000004">
    <property type="protein sequence ID" value="KAK7294297.1"/>
    <property type="molecule type" value="Genomic_DNA"/>
</dbReference>
<protein>
    <submittedName>
        <fullName evidence="1">Uncharacterized protein</fullName>
    </submittedName>
</protein>
<dbReference type="InterPro" id="IPR002933">
    <property type="entry name" value="Peptidase_M20"/>
</dbReference>
<gene>
    <name evidence="1" type="ORF">RJT34_17184</name>
</gene>
<dbReference type="InterPro" id="IPR017439">
    <property type="entry name" value="Amidohydrolase"/>
</dbReference>
<dbReference type="GO" id="GO:0010179">
    <property type="term" value="F:IAA-Ala conjugate hydrolase activity"/>
    <property type="evidence" value="ECO:0007669"/>
    <property type="project" value="TreeGrafter"/>
</dbReference>
<organism evidence="1 2">
    <name type="scientific">Clitoria ternatea</name>
    <name type="common">Butterfly pea</name>
    <dbReference type="NCBI Taxonomy" id="43366"/>
    <lineage>
        <taxon>Eukaryota</taxon>
        <taxon>Viridiplantae</taxon>
        <taxon>Streptophyta</taxon>
        <taxon>Embryophyta</taxon>
        <taxon>Tracheophyta</taxon>
        <taxon>Spermatophyta</taxon>
        <taxon>Magnoliopsida</taxon>
        <taxon>eudicotyledons</taxon>
        <taxon>Gunneridae</taxon>
        <taxon>Pentapetalae</taxon>
        <taxon>rosids</taxon>
        <taxon>fabids</taxon>
        <taxon>Fabales</taxon>
        <taxon>Fabaceae</taxon>
        <taxon>Papilionoideae</taxon>
        <taxon>50 kb inversion clade</taxon>
        <taxon>NPAAA clade</taxon>
        <taxon>indigoferoid/millettioid clade</taxon>
        <taxon>Phaseoleae</taxon>
        <taxon>Clitoria</taxon>
    </lineage>
</organism>
<dbReference type="AlphaFoldDB" id="A0AAN9J8H4"/>
<dbReference type="Gene3D" id="3.30.70.360">
    <property type="match status" value="1"/>
</dbReference>
<sequence>MHLFPGCDRSKIPRRSRLVLSQVISGQAAVQRCNATVRFNDEEKPFFPATINNGELHEHFRNVAGNLLGMDKVNNMQPLMGAEDFSFYQEVIPGYFFFVGMKNINSLHESRAGSHSPYFKVNEDVLPYGAALYASLATGYLLKYPQDVTLIS</sequence>
<dbReference type="GO" id="GO:0005783">
    <property type="term" value="C:endoplasmic reticulum"/>
    <property type="evidence" value="ECO:0007669"/>
    <property type="project" value="TreeGrafter"/>
</dbReference>
<dbReference type="GO" id="GO:0009850">
    <property type="term" value="P:auxin metabolic process"/>
    <property type="evidence" value="ECO:0007669"/>
    <property type="project" value="TreeGrafter"/>
</dbReference>
<dbReference type="PANTHER" id="PTHR11014:SF148">
    <property type="entry name" value="AUXIN CONJUGATE HYDROLASE"/>
    <property type="match status" value="1"/>
</dbReference>
<dbReference type="Proteomes" id="UP001359559">
    <property type="component" value="Unassembled WGS sequence"/>
</dbReference>
<evidence type="ECO:0000313" key="1">
    <source>
        <dbReference type="EMBL" id="KAK7294297.1"/>
    </source>
</evidence>
<name>A0AAN9J8H4_CLITE</name>
<dbReference type="Gene3D" id="3.40.630.10">
    <property type="entry name" value="Zn peptidases"/>
    <property type="match status" value="1"/>
</dbReference>